<keyword evidence="3" id="KW-0732">Signal</keyword>
<dbReference type="InterPro" id="IPR039447">
    <property type="entry name" value="UreH-like_TM_dom"/>
</dbReference>
<dbReference type="Proteomes" id="UP001526143">
    <property type="component" value="Unassembled WGS sequence"/>
</dbReference>
<proteinExistence type="predicted"/>
<reference evidence="5 6" key="1">
    <citation type="submission" date="2022-10" db="EMBL/GenBank/DDBJ databases">
        <title>Identification of biosynthetic pathway for the production of the potent trypsin inhibitor radiosumin.</title>
        <authorList>
            <person name="Fewer D.P."/>
            <person name="Delbaje E."/>
            <person name="Ouyang X."/>
            <person name="Agostino P.D."/>
            <person name="Wahlsten M."/>
            <person name="Jokela J."/>
            <person name="Permi P."/>
            <person name="Haapaniemi E."/>
            <person name="Koistinen H."/>
        </authorList>
    </citation>
    <scope>NUCLEOTIDE SEQUENCE [LARGE SCALE GENOMIC DNA]</scope>
    <source>
        <strain evidence="5 6">NIES-515</strain>
    </source>
</reference>
<keyword evidence="2" id="KW-0472">Membrane</keyword>
<organism evidence="5 6">
    <name type="scientific">Plectonema radiosum NIES-515</name>
    <dbReference type="NCBI Taxonomy" id="2986073"/>
    <lineage>
        <taxon>Bacteria</taxon>
        <taxon>Bacillati</taxon>
        <taxon>Cyanobacteriota</taxon>
        <taxon>Cyanophyceae</taxon>
        <taxon>Oscillatoriophycideae</taxon>
        <taxon>Oscillatoriales</taxon>
        <taxon>Microcoleaceae</taxon>
        <taxon>Plectonema</taxon>
    </lineage>
</organism>
<feature type="transmembrane region" description="Helical" evidence="2">
    <location>
        <begin position="261"/>
        <end position="281"/>
    </location>
</feature>
<gene>
    <name evidence="5" type="ORF">OGM63_20415</name>
</gene>
<keyword evidence="2" id="KW-0812">Transmembrane</keyword>
<comment type="caution">
    <text evidence="5">The sequence shown here is derived from an EMBL/GenBank/DDBJ whole genome shotgun (WGS) entry which is preliminary data.</text>
</comment>
<feature type="transmembrane region" description="Helical" evidence="2">
    <location>
        <begin position="226"/>
        <end position="255"/>
    </location>
</feature>
<evidence type="ECO:0000313" key="6">
    <source>
        <dbReference type="Proteomes" id="UP001526143"/>
    </source>
</evidence>
<feature type="region of interest" description="Disordered" evidence="1">
    <location>
        <begin position="290"/>
        <end position="317"/>
    </location>
</feature>
<evidence type="ECO:0000259" key="4">
    <source>
        <dbReference type="Pfam" id="PF13386"/>
    </source>
</evidence>
<name>A0ABT3B391_9CYAN</name>
<feature type="transmembrane region" description="Helical" evidence="2">
    <location>
        <begin position="173"/>
        <end position="199"/>
    </location>
</feature>
<dbReference type="EMBL" id="JAOWRF010000295">
    <property type="protein sequence ID" value="MCV3215842.1"/>
    <property type="molecule type" value="Genomic_DNA"/>
</dbReference>
<feature type="signal peptide" evidence="3">
    <location>
        <begin position="1"/>
        <end position="27"/>
    </location>
</feature>
<dbReference type="PANTHER" id="PTHR40659">
    <property type="entry name" value="NICKEL/COBALT EFFLUX SYSTEM RCNA"/>
    <property type="match status" value="1"/>
</dbReference>
<feature type="transmembrane region" description="Helical" evidence="2">
    <location>
        <begin position="326"/>
        <end position="351"/>
    </location>
</feature>
<evidence type="ECO:0000256" key="3">
    <source>
        <dbReference type="SAM" id="SignalP"/>
    </source>
</evidence>
<sequence length="429" mass="47407">MHWRKISIISFFLSLLLSISFSAPSLAHWADLSVAEVMVGEKETAITLTFPTGLVAFSDDNRDGQLSREETATHKRELEQFLGDRIFLSNEQGKKGTVAIAPVETNNLQPSLKVNANTHTTLQLNYSWLQPAQNQRMHYDLFLTEAPFSHCLATIFHKGKVQNFIFNRQNRDFWLIPGAVGQFGGSLAIALMAAFVWGAMHAMSPGHGKTIVGAYLMGSKVTAQHALFLGLTTTLTHTIGVFILGLATLFASQFILPERVLPWLSILSGFMVLVIGLNLFISRLRNHDHDHHHHHHDHEHEHHHDHEHEHHHHHLPSNTPVTMGNLLALGISGGLVPCPSALVLLLSAIAIGRVGFGLMLVLAFSLGLAAVLTALGLLLIYAKQWFEKLQLPKPQRLHRILPALSAFLISLIGLGITTQALIEVGILRL</sequence>
<accession>A0ABT3B391</accession>
<dbReference type="Pfam" id="PF13386">
    <property type="entry name" value="DsbD_2"/>
    <property type="match status" value="1"/>
</dbReference>
<evidence type="ECO:0000313" key="5">
    <source>
        <dbReference type="EMBL" id="MCV3215842.1"/>
    </source>
</evidence>
<dbReference type="PANTHER" id="PTHR40659:SF1">
    <property type="entry name" value="NICKEL_COBALT EFFLUX SYSTEM RCNA"/>
    <property type="match status" value="1"/>
</dbReference>
<evidence type="ECO:0000256" key="1">
    <source>
        <dbReference type="SAM" id="MobiDB-lite"/>
    </source>
</evidence>
<dbReference type="InterPro" id="IPR051224">
    <property type="entry name" value="NiCoT_RcnA"/>
</dbReference>
<evidence type="ECO:0000256" key="2">
    <source>
        <dbReference type="SAM" id="Phobius"/>
    </source>
</evidence>
<keyword evidence="6" id="KW-1185">Reference proteome</keyword>
<feature type="transmembrane region" description="Helical" evidence="2">
    <location>
        <begin position="400"/>
        <end position="422"/>
    </location>
</feature>
<keyword evidence="2" id="KW-1133">Transmembrane helix</keyword>
<feature type="chain" id="PRO_5047175928" evidence="3">
    <location>
        <begin position="28"/>
        <end position="429"/>
    </location>
</feature>
<feature type="compositionally biased region" description="Basic and acidic residues" evidence="1">
    <location>
        <begin position="298"/>
        <end position="308"/>
    </location>
</feature>
<dbReference type="RefSeq" id="WP_263747487.1">
    <property type="nucleotide sequence ID" value="NZ_JAOWRF010000295.1"/>
</dbReference>
<protein>
    <submittedName>
        <fullName evidence="5">Sulfite exporter TauE/SafE family protein</fullName>
    </submittedName>
</protein>
<feature type="domain" description="Urease accessory protein UreH-like transmembrane" evidence="4">
    <location>
        <begin position="238"/>
        <end position="404"/>
    </location>
</feature>
<feature type="transmembrane region" description="Helical" evidence="2">
    <location>
        <begin position="357"/>
        <end position="380"/>
    </location>
</feature>